<accession>A0ABW5WM02</accession>
<comment type="caution">
    <text evidence="1">The sequence shown here is derived from an EMBL/GenBank/DDBJ whole genome shotgun (WGS) entry which is preliminary data.</text>
</comment>
<evidence type="ECO:0000313" key="1">
    <source>
        <dbReference type="EMBL" id="MFD2822877.1"/>
    </source>
</evidence>
<reference evidence="2" key="1">
    <citation type="journal article" date="2019" name="Int. J. Syst. Evol. Microbiol.">
        <title>The Global Catalogue of Microorganisms (GCM) 10K type strain sequencing project: providing services to taxonomists for standard genome sequencing and annotation.</title>
        <authorList>
            <consortium name="The Broad Institute Genomics Platform"/>
            <consortium name="The Broad Institute Genome Sequencing Center for Infectious Disease"/>
            <person name="Wu L."/>
            <person name="Ma J."/>
        </authorList>
    </citation>
    <scope>NUCLEOTIDE SEQUENCE [LARGE SCALE GENOMIC DNA]</scope>
    <source>
        <strain evidence="2">KCTC 32141</strain>
    </source>
</reference>
<dbReference type="Proteomes" id="UP001597533">
    <property type="component" value="Unassembled WGS sequence"/>
</dbReference>
<name>A0ABW5WM02_9FLAO</name>
<protein>
    <recommendedName>
        <fullName evidence="3">TonB C-terminal domain-containing protein</fullName>
    </recommendedName>
</protein>
<proteinExistence type="predicted"/>
<evidence type="ECO:0000313" key="2">
    <source>
        <dbReference type="Proteomes" id="UP001597533"/>
    </source>
</evidence>
<dbReference type="PROSITE" id="PS51257">
    <property type="entry name" value="PROKAR_LIPOPROTEIN"/>
    <property type="match status" value="1"/>
</dbReference>
<gene>
    <name evidence="1" type="ORF">ACFS5M_04295</name>
</gene>
<evidence type="ECO:0008006" key="3">
    <source>
        <dbReference type="Google" id="ProtNLM"/>
    </source>
</evidence>
<dbReference type="RefSeq" id="WP_183486167.1">
    <property type="nucleotide sequence ID" value="NZ_JBHUOV010000001.1"/>
</dbReference>
<dbReference type="EMBL" id="JBHUOV010000001">
    <property type="protein sequence ID" value="MFD2822877.1"/>
    <property type="molecule type" value="Genomic_DNA"/>
</dbReference>
<keyword evidence="2" id="KW-1185">Reference proteome</keyword>
<sequence>MQRIFFFLIFISVTSCNYFKAKKTSSEAILNEEMQAFNWNEVDEYPNFSSCVTALEKEEKKECFENTLIDNIYSNLSSEKIIVTQDIHDTILVQFLISETGEIKFVEAKIDSITRLEIPNIEELITQSLESLPEIYPAIKRSQQVKTQFTLPILIQVN</sequence>
<organism evidence="1 2">
    <name type="scientific">Lacinutrix iliipiscaria</name>
    <dbReference type="NCBI Taxonomy" id="1230532"/>
    <lineage>
        <taxon>Bacteria</taxon>
        <taxon>Pseudomonadati</taxon>
        <taxon>Bacteroidota</taxon>
        <taxon>Flavobacteriia</taxon>
        <taxon>Flavobacteriales</taxon>
        <taxon>Flavobacteriaceae</taxon>
        <taxon>Lacinutrix</taxon>
    </lineage>
</organism>